<dbReference type="InParanoid" id="S2JR73"/>
<gene>
    <name evidence="1" type="ORF">HMPREF1544_00782</name>
</gene>
<evidence type="ECO:0000313" key="1">
    <source>
        <dbReference type="EMBL" id="EPB92484.1"/>
    </source>
</evidence>
<accession>S2JR73</accession>
<dbReference type="OrthoDB" id="2282085at2759"/>
<dbReference type="EMBL" id="KE123900">
    <property type="protein sequence ID" value="EPB92484.1"/>
    <property type="molecule type" value="Genomic_DNA"/>
</dbReference>
<name>S2JR73_MUCC1</name>
<dbReference type="VEuPathDB" id="FungiDB:HMPREF1544_00782"/>
<proteinExistence type="predicted"/>
<evidence type="ECO:0000313" key="2">
    <source>
        <dbReference type="Proteomes" id="UP000014254"/>
    </source>
</evidence>
<dbReference type="Proteomes" id="UP000014254">
    <property type="component" value="Unassembled WGS sequence"/>
</dbReference>
<protein>
    <submittedName>
        <fullName evidence="1">Uncharacterized protein</fullName>
    </submittedName>
</protein>
<dbReference type="AlphaFoldDB" id="S2JR73"/>
<sequence>MKRKFDRILCREKPESSKPSVKDRRLSDSLSQNNIVDLPNSGHSSQKSTVLEFELLVNESAFEALPNLHPKVAKCNTKIFTKPSEILQVASLSKSVSSNALYIYLIISLILNEHSLSPKTFDISMQSMELSEQDYYLIWDPLIGSLFSGTCVEIKSGDTALSNIDKGYMVNCRLGIMVN</sequence>
<reference evidence="2" key="1">
    <citation type="submission" date="2013-05" db="EMBL/GenBank/DDBJ databases">
        <title>The Genome sequence of Mucor circinelloides f. circinelloides 1006PhL.</title>
        <authorList>
            <consortium name="The Broad Institute Genomics Platform"/>
            <person name="Cuomo C."/>
            <person name="Earl A."/>
            <person name="Findley K."/>
            <person name="Lee S.C."/>
            <person name="Walker B."/>
            <person name="Young S."/>
            <person name="Zeng Q."/>
            <person name="Gargeya S."/>
            <person name="Fitzgerald M."/>
            <person name="Haas B."/>
            <person name="Abouelleil A."/>
            <person name="Allen A.W."/>
            <person name="Alvarado L."/>
            <person name="Arachchi H.M."/>
            <person name="Berlin A.M."/>
            <person name="Chapman S.B."/>
            <person name="Gainer-Dewar J."/>
            <person name="Goldberg J."/>
            <person name="Griggs A."/>
            <person name="Gujja S."/>
            <person name="Hansen M."/>
            <person name="Howarth C."/>
            <person name="Imamovic A."/>
            <person name="Ireland A."/>
            <person name="Larimer J."/>
            <person name="McCowan C."/>
            <person name="Murphy C."/>
            <person name="Pearson M."/>
            <person name="Poon T.W."/>
            <person name="Priest M."/>
            <person name="Roberts A."/>
            <person name="Saif S."/>
            <person name="Shea T."/>
            <person name="Sisk P."/>
            <person name="Sykes S."/>
            <person name="Wortman J."/>
            <person name="Nusbaum C."/>
            <person name="Birren B."/>
        </authorList>
    </citation>
    <scope>NUCLEOTIDE SEQUENCE [LARGE SCALE GENOMIC DNA]</scope>
    <source>
        <strain evidence="2">1006PhL</strain>
    </source>
</reference>
<organism evidence="1 2">
    <name type="scientific">Mucor circinelloides f. circinelloides (strain 1006PhL)</name>
    <name type="common">Mucormycosis agent</name>
    <name type="synonym">Calyptromyces circinelloides</name>
    <dbReference type="NCBI Taxonomy" id="1220926"/>
    <lineage>
        <taxon>Eukaryota</taxon>
        <taxon>Fungi</taxon>
        <taxon>Fungi incertae sedis</taxon>
        <taxon>Mucoromycota</taxon>
        <taxon>Mucoromycotina</taxon>
        <taxon>Mucoromycetes</taxon>
        <taxon>Mucorales</taxon>
        <taxon>Mucorineae</taxon>
        <taxon>Mucoraceae</taxon>
        <taxon>Mucor</taxon>
    </lineage>
</organism>
<keyword evidence="2" id="KW-1185">Reference proteome</keyword>